<dbReference type="Proteomes" id="UP000240957">
    <property type="component" value="Unassembled WGS sequence"/>
</dbReference>
<accession>A0A371YJ50</accession>
<evidence type="ECO:0000313" key="2">
    <source>
        <dbReference type="EMBL" id="MFC2997144.1"/>
    </source>
</evidence>
<reference evidence="5" key="3">
    <citation type="journal article" date="2019" name="Int. J. Syst. Evol. Microbiol.">
        <title>The Global Catalogue of Microorganisms (GCM) 10K type strain sequencing project: providing services to taxonomists for standard genome sequencing and annotation.</title>
        <authorList>
            <consortium name="The Broad Institute Genomics Platform"/>
            <consortium name="The Broad Institute Genome Sequencing Center for Infectious Disease"/>
            <person name="Wu L."/>
            <person name="Ma J."/>
        </authorList>
    </citation>
    <scope>NUCLEOTIDE SEQUENCE [LARGE SCALE GENOMIC DNA]</scope>
    <source>
        <strain evidence="5">KCTC 62575</strain>
    </source>
</reference>
<dbReference type="Proteomes" id="UP001595455">
    <property type="component" value="Unassembled WGS sequence"/>
</dbReference>
<evidence type="ECO:0000313" key="3">
    <source>
        <dbReference type="EMBL" id="RFC81491.1"/>
    </source>
</evidence>
<evidence type="ECO:0000313" key="4">
    <source>
        <dbReference type="Proteomes" id="UP000240957"/>
    </source>
</evidence>
<dbReference type="RefSeq" id="WP_107010181.1">
    <property type="nucleotide sequence ID" value="NZ_JBHRSF010000103.1"/>
</dbReference>
<dbReference type="EMBL" id="JBHRSF010000103">
    <property type="protein sequence ID" value="MFC2997144.1"/>
    <property type="molecule type" value="Genomic_DNA"/>
</dbReference>
<sequence>MEILITGFNFIKDNFFWVLMILGVLVWIFPETFLSKIFPKKENPNKAPMDYVAKDSATGKKRILKLAITLYGLVIANRNNKLDFELLGVKNPSVLSFLEAFKNVEEENVRVSSIRFIQNLSNKQLDILSQEFSIVNKTFNGLHIDPRVQMYTFSELMNSMEKFKIFHKSSDDSSMFDDGLFHDLSIYKYNPHDVEKFNDFKVSNSLDLFDHPINGLGSLNGSDLMNHHDSHRGFDSFND</sequence>
<gene>
    <name evidence="2" type="ORF">ACFODO_18185</name>
    <name evidence="3" type="ORF">C9E89_021565</name>
</gene>
<comment type="caution">
    <text evidence="3">The sequence shown here is derived from an EMBL/GenBank/DDBJ whole genome shotgun (WGS) entry which is preliminary data.</text>
</comment>
<evidence type="ECO:0000313" key="5">
    <source>
        <dbReference type="Proteomes" id="UP001595455"/>
    </source>
</evidence>
<dbReference type="EMBL" id="PYIX02000091">
    <property type="protein sequence ID" value="RFC81491.1"/>
    <property type="molecule type" value="Genomic_DNA"/>
</dbReference>
<name>A0A371YJ50_9GAMM</name>
<reference evidence="2" key="1">
    <citation type="journal article" date="2014" name="Int. J. Syst. Evol. Microbiol.">
        <title>Complete genome of a new Firmicutes species belonging to the dominant human colonic microbiota ('Ruminococcus bicirculans') reveals two chromosomes and a selective capacity to utilize plant glucans.</title>
        <authorList>
            <consortium name="NISC Comparative Sequencing Program"/>
            <person name="Wegmann U."/>
            <person name="Louis P."/>
            <person name="Goesmann A."/>
            <person name="Henrissat B."/>
            <person name="Duncan S.H."/>
            <person name="Flint H.J."/>
        </authorList>
    </citation>
    <scope>NUCLEOTIDE SEQUENCE</scope>
    <source>
        <strain evidence="2">KCTC 62575</strain>
    </source>
</reference>
<keyword evidence="1" id="KW-1133">Transmembrane helix</keyword>
<reference evidence="3 4" key="2">
    <citation type="submission" date="2018-08" db="EMBL/GenBank/DDBJ databases">
        <title>The draft genome of Acinetobacter sichuanensis strain WCHAc060041.</title>
        <authorList>
            <person name="Qin J."/>
            <person name="Feng Y."/>
            <person name="Zong Z."/>
        </authorList>
    </citation>
    <scope>NUCLEOTIDE SEQUENCE [LARGE SCALE GENOMIC DNA]</scope>
    <source>
        <strain evidence="3 4">WCHAc060041</strain>
    </source>
</reference>
<proteinExistence type="predicted"/>
<protein>
    <submittedName>
        <fullName evidence="3">Uncharacterized protein</fullName>
    </submittedName>
</protein>
<dbReference type="AlphaFoldDB" id="A0A371YJ50"/>
<evidence type="ECO:0000256" key="1">
    <source>
        <dbReference type="SAM" id="Phobius"/>
    </source>
</evidence>
<reference evidence="2" key="4">
    <citation type="submission" date="2024-09" db="EMBL/GenBank/DDBJ databases">
        <authorList>
            <person name="Sun Q."/>
            <person name="Mori K."/>
        </authorList>
    </citation>
    <scope>NUCLEOTIDE SEQUENCE</scope>
    <source>
        <strain evidence="2">KCTC 62575</strain>
    </source>
</reference>
<keyword evidence="5" id="KW-1185">Reference proteome</keyword>
<organism evidence="3 4">
    <name type="scientific">Acinetobacter sichuanensis</name>
    <dbReference type="NCBI Taxonomy" id="2136183"/>
    <lineage>
        <taxon>Bacteria</taxon>
        <taxon>Pseudomonadati</taxon>
        <taxon>Pseudomonadota</taxon>
        <taxon>Gammaproteobacteria</taxon>
        <taxon>Moraxellales</taxon>
        <taxon>Moraxellaceae</taxon>
        <taxon>Acinetobacter</taxon>
    </lineage>
</organism>
<keyword evidence="1" id="KW-0812">Transmembrane</keyword>
<keyword evidence="1" id="KW-0472">Membrane</keyword>
<feature type="transmembrane region" description="Helical" evidence="1">
    <location>
        <begin position="15"/>
        <end position="34"/>
    </location>
</feature>